<feature type="domain" description="N-acetyltransferase" evidence="4">
    <location>
        <begin position="141"/>
        <end position="276"/>
    </location>
</feature>
<dbReference type="GO" id="GO:0005739">
    <property type="term" value="C:mitochondrion"/>
    <property type="evidence" value="ECO:0007669"/>
    <property type="project" value="InterPro"/>
</dbReference>
<dbReference type="AlphaFoldDB" id="A0A8C8RQ44"/>
<proteinExistence type="inferred from homology"/>
<dbReference type="GO" id="GO:0047961">
    <property type="term" value="F:glycine N-acyltransferase activity"/>
    <property type="evidence" value="ECO:0007669"/>
    <property type="project" value="InterPro"/>
</dbReference>
<evidence type="ECO:0000256" key="3">
    <source>
        <dbReference type="RuleBase" id="RU368002"/>
    </source>
</evidence>
<dbReference type="PROSITE" id="PS51186">
    <property type="entry name" value="GNAT"/>
    <property type="match status" value="1"/>
</dbReference>
<dbReference type="EC" id="2.3.1.-" evidence="3"/>
<evidence type="ECO:0000313" key="6">
    <source>
        <dbReference type="Proteomes" id="UP000694393"/>
    </source>
</evidence>
<reference evidence="5" key="2">
    <citation type="submission" date="2025-09" db="UniProtKB">
        <authorList>
            <consortium name="Ensembl"/>
        </authorList>
    </citation>
    <scope>IDENTIFICATION</scope>
</reference>
<dbReference type="InterPro" id="IPR016181">
    <property type="entry name" value="Acyl_CoA_acyltransferase"/>
</dbReference>
<keyword evidence="2 3" id="KW-0012">Acyltransferase</keyword>
<dbReference type="Proteomes" id="UP000694393">
    <property type="component" value="Unplaced"/>
</dbReference>
<dbReference type="PANTHER" id="PTHR15298">
    <property type="entry name" value="L-COA N-ACYLTRANSFERASE-RELATED"/>
    <property type="match status" value="1"/>
</dbReference>
<keyword evidence="1 3" id="KW-0808">Transferase</keyword>
<evidence type="ECO:0000313" key="5">
    <source>
        <dbReference type="Ensembl" id="ENSPCEP00000008968.1"/>
    </source>
</evidence>
<sequence>SIGLLLLPQLSSHPFPPLWQVHGSVRTINRGNPAGHEVLVDTWPDFKAVLTRPRPEVVIDHLDSYTNTYVAYYRDVGAYRDLLGSAITRNQSFRIHGNIGPTTPGKLSMYLLFGSNPRIPPKSIISPSPVALCSPRLDPAVRLSSLDVSHLDLVNEMWAIGGNKHSRRYLESLIRRFPNFCLLDTSDNPVSWGLSDMFGAIICTFTLPQHRGHGYNGALNILVAKHLHAQGYPCYGHVAPENFPIQRQQERQGCQRQPGLCYIMIHNAVLDTAPMSAPIQAPGTSHPGDPAARG</sequence>
<dbReference type="InterPro" id="IPR015938">
    <property type="entry name" value="Glycine_N-acyltransferase_N"/>
</dbReference>
<protein>
    <recommendedName>
        <fullName evidence="3">Glycine N-acyltransferase-like protein</fullName>
        <ecNumber evidence="3">2.3.1.-</ecNumber>
    </recommendedName>
</protein>
<evidence type="ECO:0000259" key="4">
    <source>
        <dbReference type="PROSITE" id="PS51186"/>
    </source>
</evidence>
<dbReference type="Gene3D" id="3.40.630.30">
    <property type="match status" value="1"/>
</dbReference>
<dbReference type="PANTHER" id="PTHR15298:SF1">
    <property type="entry name" value="GLYCINE N-ACYLTRANSFERASE-LIKE PROTEIN"/>
    <property type="match status" value="1"/>
</dbReference>
<accession>A0A8C8RQ44</accession>
<dbReference type="InterPro" id="IPR000182">
    <property type="entry name" value="GNAT_dom"/>
</dbReference>
<evidence type="ECO:0000256" key="1">
    <source>
        <dbReference type="ARBA" id="ARBA00022679"/>
    </source>
</evidence>
<organism evidence="5 6">
    <name type="scientific">Pelusios castaneus</name>
    <name type="common">West African mud turtle</name>
    <dbReference type="NCBI Taxonomy" id="367368"/>
    <lineage>
        <taxon>Eukaryota</taxon>
        <taxon>Metazoa</taxon>
        <taxon>Chordata</taxon>
        <taxon>Craniata</taxon>
        <taxon>Vertebrata</taxon>
        <taxon>Euteleostomi</taxon>
        <taxon>Archelosauria</taxon>
        <taxon>Testudinata</taxon>
        <taxon>Testudines</taxon>
        <taxon>Pleurodira</taxon>
        <taxon>Pelomedusidae</taxon>
        <taxon>Pelusios</taxon>
    </lineage>
</organism>
<reference evidence="5" key="1">
    <citation type="submission" date="2025-08" db="UniProtKB">
        <authorList>
            <consortium name="Ensembl"/>
        </authorList>
    </citation>
    <scope>IDENTIFICATION</scope>
</reference>
<evidence type="ECO:0000256" key="2">
    <source>
        <dbReference type="ARBA" id="ARBA00023315"/>
    </source>
</evidence>
<name>A0A8C8RQ44_9SAUR</name>
<dbReference type="Pfam" id="PF06021">
    <property type="entry name" value="Gly_acyl_tr_N"/>
    <property type="match status" value="2"/>
</dbReference>
<dbReference type="Pfam" id="PF08444">
    <property type="entry name" value="Gly_acyl_tr_C"/>
    <property type="match status" value="1"/>
</dbReference>
<dbReference type="Ensembl" id="ENSPCET00000009282.1">
    <property type="protein sequence ID" value="ENSPCEP00000008968.1"/>
    <property type="gene ID" value="ENSPCEG00000007178.1"/>
</dbReference>
<comment type="similarity">
    <text evidence="3">Belongs to the glycine N-acyltransferase family.</text>
</comment>
<dbReference type="InterPro" id="IPR010313">
    <property type="entry name" value="Glycine_N-acyltransferase"/>
</dbReference>
<keyword evidence="6" id="KW-1185">Reference proteome</keyword>
<dbReference type="SUPFAM" id="SSF55729">
    <property type="entry name" value="Acyl-CoA N-acyltransferases (Nat)"/>
    <property type="match status" value="1"/>
</dbReference>
<dbReference type="InterPro" id="IPR013652">
    <property type="entry name" value="Glycine_N-acyltransferase_C"/>
</dbReference>